<dbReference type="EMBL" id="WQLA01000003">
    <property type="protein sequence ID" value="MVN91107.1"/>
    <property type="molecule type" value="Genomic_DNA"/>
</dbReference>
<keyword evidence="1" id="KW-0732">Signal</keyword>
<evidence type="ECO:0000313" key="2">
    <source>
        <dbReference type="EMBL" id="MVN91107.1"/>
    </source>
</evidence>
<dbReference type="RefSeq" id="WP_157541069.1">
    <property type="nucleotide sequence ID" value="NZ_WQLA01000003.1"/>
</dbReference>
<name>A0A6I4I878_9SPHI</name>
<evidence type="ECO:0000313" key="3">
    <source>
        <dbReference type="Proteomes" id="UP000434850"/>
    </source>
</evidence>
<reference evidence="2 3" key="1">
    <citation type="submission" date="2019-12" db="EMBL/GenBank/DDBJ databases">
        <title>Mucilaginibacter sp. HME9299 genome sequencing and assembly.</title>
        <authorList>
            <person name="Kang H."/>
            <person name="Kim H."/>
            <person name="Joh K."/>
        </authorList>
    </citation>
    <scope>NUCLEOTIDE SEQUENCE [LARGE SCALE GENOMIC DNA]</scope>
    <source>
        <strain evidence="2 3">HME9299</strain>
    </source>
</reference>
<organism evidence="2 3">
    <name type="scientific">Mucilaginibacter aquatilis</name>
    <dbReference type="NCBI Taxonomy" id="1517760"/>
    <lineage>
        <taxon>Bacteria</taxon>
        <taxon>Pseudomonadati</taxon>
        <taxon>Bacteroidota</taxon>
        <taxon>Sphingobacteriia</taxon>
        <taxon>Sphingobacteriales</taxon>
        <taxon>Sphingobacteriaceae</taxon>
        <taxon>Mucilaginibacter</taxon>
    </lineage>
</organism>
<keyword evidence="3" id="KW-1185">Reference proteome</keyword>
<dbReference type="Gene3D" id="3.10.450.360">
    <property type="match status" value="1"/>
</dbReference>
<sequence length="167" mass="18751">MKKLTLLSALFAILSLSAIAADGGKKNDDVNKVSSFVIRQFESEFYNAKDVSWTVSEGYEKAEFFVDNVKMAAFFDTNGKYLGHTEAVTYNVLPSHAKKQIAREYEGFHVKELIRFQYAETPTSALTRLTATNVFDDEVYLLTLYKADKQATLRITPSAAVELLSKN</sequence>
<dbReference type="AlphaFoldDB" id="A0A6I4I878"/>
<dbReference type="Proteomes" id="UP000434850">
    <property type="component" value="Unassembled WGS sequence"/>
</dbReference>
<gene>
    <name evidence="2" type="ORF">GO816_08225</name>
</gene>
<dbReference type="SUPFAM" id="SSF160574">
    <property type="entry name" value="BT0923-like"/>
    <property type="match status" value="1"/>
</dbReference>
<feature type="signal peptide" evidence="1">
    <location>
        <begin position="1"/>
        <end position="20"/>
    </location>
</feature>
<feature type="chain" id="PRO_5026315620" description="Beta-lactamase-inhibitor-like PepSY-like domain-containing protein" evidence="1">
    <location>
        <begin position="21"/>
        <end position="167"/>
    </location>
</feature>
<evidence type="ECO:0008006" key="4">
    <source>
        <dbReference type="Google" id="ProtNLM"/>
    </source>
</evidence>
<proteinExistence type="predicted"/>
<accession>A0A6I4I878</accession>
<comment type="caution">
    <text evidence="2">The sequence shown here is derived from an EMBL/GenBank/DDBJ whole genome shotgun (WGS) entry which is preliminary data.</text>
</comment>
<evidence type="ECO:0000256" key="1">
    <source>
        <dbReference type="SAM" id="SignalP"/>
    </source>
</evidence>
<dbReference type="OrthoDB" id="669738at2"/>
<protein>
    <recommendedName>
        <fullName evidence="4">Beta-lactamase-inhibitor-like PepSY-like domain-containing protein</fullName>
    </recommendedName>
</protein>